<comment type="caution">
    <text evidence="2">The sequence shown here is derived from an EMBL/GenBank/DDBJ whole genome shotgun (WGS) entry which is preliminary data.</text>
</comment>
<organism evidence="2 3">
    <name type="scientific">Synaphobranchus kaupii</name>
    <name type="common">Kaup's arrowtooth eel</name>
    <dbReference type="NCBI Taxonomy" id="118154"/>
    <lineage>
        <taxon>Eukaryota</taxon>
        <taxon>Metazoa</taxon>
        <taxon>Chordata</taxon>
        <taxon>Craniata</taxon>
        <taxon>Vertebrata</taxon>
        <taxon>Euteleostomi</taxon>
        <taxon>Actinopterygii</taxon>
        <taxon>Neopterygii</taxon>
        <taxon>Teleostei</taxon>
        <taxon>Anguilliformes</taxon>
        <taxon>Synaphobranchidae</taxon>
        <taxon>Synaphobranchus</taxon>
    </lineage>
</organism>
<keyword evidence="3" id="KW-1185">Reference proteome</keyword>
<reference evidence="2" key="1">
    <citation type="journal article" date="2023" name="Science">
        <title>Genome structures resolve the early diversification of teleost fishes.</title>
        <authorList>
            <person name="Parey E."/>
            <person name="Louis A."/>
            <person name="Montfort J."/>
            <person name="Bouchez O."/>
            <person name="Roques C."/>
            <person name="Iampietro C."/>
            <person name="Lluch J."/>
            <person name="Castinel A."/>
            <person name="Donnadieu C."/>
            <person name="Desvignes T."/>
            <person name="Floi Bucao C."/>
            <person name="Jouanno E."/>
            <person name="Wen M."/>
            <person name="Mejri S."/>
            <person name="Dirks R."/>
            <person name="Jansen H."/>
            <person name="Henkel C."/>
            <person name="Chen W.J."/>
            <person name="Zahm M."/>
            <person name="Cabau C."/>
            <person name="Klopp C."/>
            <person name="Thompson A.W."/>
            <person name="Robinson-Rechavi M."/>
            <person name="Braasch I."/>
            <person name="Lecointre G."/>
            <person name="Bobe J."/>
            <person name="Postlethwait J.H."/>
            <person name="Berthelot C."/>
            <person name="Roest Crollius H."/>
            <person name="Guiguen Y."/>
        </authorList>
    </citation>
    <scope>NUCLEOTIDE SEQUENCE</scope>
    <source>
        <strain evidence="2">WJC10195</strain>
    </source>
</reference>
<evidence type="ECO:0000259" key="1">
    <source>
        <dbReference type="Pfam" id="PF20886"/>
    </source>
</evidence>
<protein>
    <recommendedName>
        <fullName evidence="1">PWWP domain-containing protein</fullName>
    </recommendedName>
</protein>
<dbReference type="SUPFAM" id="SSF54001">
    <property type="entry name" value="Cysteine proteinases"/>
    <property type="match status" value="1"/>
</dbReference>
<dbReference type="EMBL" id="JAINUF010000037">
    <property type="protein sequence ID" value="KAJ8332153.1"/>
    <property type="molecule type" value="Genomic_DNA"/>
</dbReference>
<dbReference type="InterPro" id="IPR038765">
    <property type="entry name" value="Papain-like_cys_pep_sf"/>
</dbReference>
<dbReference type="Pfam" id="PF20886">
    <property type="entry name" value="PWP3A-B_C"/>
    <property type="match status" value="1"/>
</dbReference>
<dbReference type="OrthoDB" id="8187670at2759"/>
<name>A0A9Q1E4K9_SYNKA</name>
<evidence type="ECO:0000313" key="3">
    <source>
        <dbReference type="Proteomes" id="UP001152622"/>
    </source>
</evidence>
<proteinExistence type="predicted"/>
<evidence type="ECO:0000313" key="2">
    <source>
        <dbReference type="EMBL" id="KAJ8332153.1"/>
    </source>
</evidence>
<accession>A0A9Q1E4K9</accession>
<dbReference type="AlphaFoldDB" id="A0A9Q1E4K9"/>
<dbReference type="Proteomes" id="UP001152622">
    <property type="component" value="Unassembled WGS sequence"/>
</dbReference>
<feature type="domain" description="PWWP" evidence="1">
    <location>
        <begin position="239"/>
        <end position="293"/>
    </location>
</feature>
<gene>
    <name evidence="2" type="ORF">SKAU_G00428810</name>
</gene>
<dbReference type="InterPro" id="IPR048795">
    <property type="entry name" value="PWP3A_3B_4_C"/>
</dbReference>
<sequence>MGDNFLVEDPEDIDSRVAQMKPLNETMFAHLRVHLCRITYTSNPKERLTISLFFFGRKVAEGFESTSGETGRPAAELMIKDGTICLTREDFWSLGLNKCMDSDIGNACLKIVGEAAQRQGRDVHIVNMYVVPTWKNNVDPMVGFPDDLHSRDAVLFPAWSRQEDHANLYLRCNFPQQTGNYCGVLVLMYALCLCTNGPFTFTEGPFSRCSGCPGKSLKKFHLTCRLWLTAQQNRRSWWKKQGAQQHLLVSRILSGSEPSKWLGRYKGKSSFQVPVYLDSEEQQDTLFFYFKGVL</sequence>